<keyword evidence="2" id="KW-1185">Reference proteome</keyword>
<dbReference type="OrthoDB" id="20142at10239"/>
<reference evidence="1 2" key="1">
    <citation type="submission" date="2017-06" db="EMBL/GenBank/DDBJ databases">
        <authorList>
            <person name="Alvidrez A."/>
            <person name="Amparan D."/>
            <person name="Behrens K."/>
            <person name="Bonilla R."/>
            <person name="Bustillos I."/>
            <person name="Echeverri J."/>
            <person name="Girard H.G."/>
            <person name="Hidrogo M."/>
            <person name="Lujan J."/>
            <person name="Martinez M."/>
            <person name="Ontiveros C."/>
            <person name="Piedra M."/>
            <person name="Reyes N."/>
            <person name="Reyes P."/>
            <person name="Saenz P."/>
            <person name="Sanchez B."/>
            <person name="Suarez P."/>
            <person name="Torres G."/>
            <person name="Klyczek K."/>
            <person name="Garlena R.A."/>
            <person name="Russell D.A."/>
            <person name="Pope W.H."/>
            <person name="Jacobs-Sera D."/>
            <person name="Hendrix R.W."/>
            <person name="Hatfull G.F."/>
        </authorList>
    </citation>
    <scope>NUCLEOTIDE SEQUENCE [LARGE SCALE GENOMIC DNA]</scope>
</reference>
<dbReference type="EMBL" id="MF189177">
    <property type="protein sequence ID" value="ASR80694.1"/>
    <property type="molecule type" value="Genomic_DNA"/>
</dbReference>
<protein>
    <submittedName>
        <fullName evidence="1">Uncharacterized protein</fullName>
    </submittedName>
</protein>
<accession>A0A222Z9E1</accession>
<name>A0A222Z9E1_9CAUD</name>
<gene>
    <name evidence="1" type="ORF">SEA_PICCOLETTO_64</name>
</gene>
<dbReference type="Proteomes" id="UP000224728">
    <property type="component" value="Segment"/>
</dbReference>
<proteinExistence type="predicted"/>
<organism evidence="1 2">
    <name type="scientific">Arthrobacter phage Piccoletto</name>
    <dbReference type="NCBI Taxonomy" id="2024282"/>
    <lineage>
        <taxon>Viruses</taxon>
        <taxon>Duplodnaviria</taxon>
        <taxon>Heunggongvirae</taxon>
        <taxon>Uroviricota</taxon>
        <taxon>Caudoviricetes</taxon>
        <taxon>Berryhillviridae</taxon>
        <taxon>Jawnskivirus</taxon>
        <taxon>Jawnskivirus piccoletto</taxon>
        <taxon>Marthavirus piccoletto</taxon>
    </lineage>
</organism>
<sequence>MKTRYIIEALDEQGNWKTEIDTVSPVAVMRAAMELAGDQVSTRQSTLHGKDAARHDVVKAEVREFDREELSRIVGELAGAASTCWEDVAAAGVFDSTRAQMLVENALNEIVELIGGSAVESAPAERQGVRMPRVGDPVVYFQGSMQRVVPAVINELHRTIDPETDMPEVGLFIMWPGVEDAMPPTRRRPYSAELSSGCWSWPDAVPDAR</sequence>
<evidence type="ECO:0000313" key="1">
    <source>
        <dbReference type="EMBL" id="ASR80694.1"/>
    </source>
</evidence>
<evidence type="ECO:0000313" key="2">
    <source>
        <dbReference type="Proteomes" id="UP000224728"/>
    </source>
</evidence>